<evidence type="ECO:0000313" key="5">
    <source>
        <dbReference type="Proteomes" id="UP000614811"/>
    </source>
</evidence>
<keyword evidence="5" id="KW-1185">Reference proteome</keyword>
<dbReference type="GO" id="GO:0016853">
    <property type="term" value="F:isomerase activity"/>
    <property type="evidence" value="ECO:0007669"/>
    <property type="project" value="UniProtKB-KW"/>
</dbReference>
<gene>
    <name evidence="4" type="ORF">GCM10008090_15900</name>
</gene>
<evidence type="ECO:0000313" key="4">
    <source>
        <dbReference type="EMBL" id="GHA07013.1"/>
    </source>
</evidence>
<dbReference type="RefSeq" id="WP_189399625.1">
    <property type="nucleotide sequence ID" value="NZ_BMXA01000002.1"/>
</dbReference>
<reference evidence="4" key="2">
    <citation type="submission" date="2020-09" db="EMBL/GenBank/DDBJ databases">
        <authorList>
            <person name="Sun Q."/>
            <person name="Kim S."/>
        </authorList>
    </citation>
    <scope>NUCLEOTIDE SEQUENCE</scope>
    <source>
        <strain evidence="4">KCTC 12711</strain>
    </source>
</reference>
<organism evidence="4 5">
    <name type="scientific">Arenicella chitinivorans</name>
    <dbReference type="NCBI Taxonomy" id="1329800"/>
    <lineage>
        <taxon>Bacteria</taxon>
        <taxon>Pseudomonadati</taxon>
        <taxon>Pseudomonadota</taxon>
        <taxon>Gammaproteobacteria</taxon>
        <taxon>Arenicellales</taxon>
        <taxon>Arenicellaceae</taxon>
        <taxon>Arenicella</taxon>
    </lineage>
</organism>
<dbReference type="GO" id="GO:0005737">
    <property type="term" value="C:cytoplasm"/>
    <property type="evidence" value="ECO:0007669"/>
    <property type="project" value="TreeGrafter"/>
</dbReference>
<dbReference type="PANTHER" id="PTHR13774">
    <property type="entry name" value="PHENAZINE BIOSYNTHESIS PROTEIN"/>
    <property type="match status" value="1"/>
</dbReference>
<dbReference type="NCBIfam" id="TIGR00654">
    <property type="entry name" value="PhzF_family"/>
    <property type="match status" value="1"/>
</dbReference>
<sequence>MQPHRISAFSINQQGGNPAGVVIQEALPNTESMQALATELGYSETVFAAPIPQADTWRVRYFSPENEVPFCGHATIALGVALAERLGAGSYPLVLNEGQIEVSGREDNGILSAALSSPATRSKTLSARQITDTLALFGYTTNELDSRIKPAHIFAGADHQVFALQDRTSLSKMDYDLEAGREFMLDNGLVTVMFVVQDSATRFYARNAFASGGVLEDPATGAAAAAFMGYLRDTDQTDASQIEILQGQDMGQSSRIQVDATTVKGSPVVVSGAAHHLD</sequence>
<evidence type="ECO:0000256" key="3">
    <source>
        <dbReference type="PIRSR" id="PIRSR016184-1"/>
    </source>
</evidence>
<dbReference type="AlphaFoldDB" id="A0A918RQD6"/>
<dbReference type="SUPFAM" id="SSF54506">
    <property type="entry name" value="Diaminopimelate epimerase-like"/>
    <property type="match status" value="1"/>
</dbReference>
<comment type="similarity">
    <text evidence="1">Belongs to the PhzF family.</text>
</comment>
<dbReference type="PIRSF" id="PIRSF016184">
    <property type="entry name" value="PhzC_PhzF"/>
    <property type="match status" value="1"/>
</dbReference>
<evidence type="ECO:0000256" key="1">
    <source>
        <dbReference type="ARBA" id="ARBA00008270"/>
    </source>
</evidence>
<dbReference type="Pfam" id="PF02567">
    <property type="entry name" value="PhzC-PhzF"/>
    <property type="match status" value="1"/>
</dbReference>
<protein>
    <submittedName>
        <fullName evidence="4">Oxidoreductase</fullName>
    </submittedName>
</protein>
<name>A0A918RQD6_9GAMM</name>
<dbReference type="Gene3D" id="3.10.310.10">
    <property type="entry name" value="Diaminopimelate Epimerase, Chain A, domain 1"/>
    <property type="match status" value="2"/>
</dbReference>
<feature type="active site" evidence="3">
    <location>
        <position position="44"/>
    </location>
</feature>
<accession>A0A918RQD6</accession>
<evidence type="ECO:0000256" key="2">
    <source>
        <dbReference type="ARBA" id="ARBA00023235"/>
    </source>
</evidence>
<dbReference type="Proteomes" id="UP000614811">
    <property type="component" value="Unassembled WGS sequence"/>
</dbReference>
<dbReference type="InterPro" id="IPR003719">
    <property type="entry name" value="Phenazine_PhzF-like"/>
</dbReference>
<dbReference type="EMBL" id="BMXA01000002">
    <property type="protein sequence ID" value="GHA07013.1"/>
    <property type="molecule type" value="Genomic_DNA"/>
</dbReference>
<dbReference type="PANTHER" id="PTHR13774:SF39">
    <property type="entry name" value="BIOSYNTHESIS PROTEIN, PUTATIVE-RELATED"/>
    <property type="match status" value="1"/>
</dbReference>
<comment type="caution">
    <text evidence="4">The sequence shown here is derived from an EMBL/GenBank/DDBJ whole genome shotgun (WGS) entry which is preliminary data.</text>
</comment>
<proteinExistence type="inferred from homology"/>
<reference evidence="4" key="1">
    <citation type="journal article" date="2014" name="Int. J. Syst. Evol. Microbiol.">
        <title>Complete genome sequence of Corynebacterium casei LMG S-19264T (=DSM 44701T), isolated from a smear-ripened cheese.</title>
        <authorList>
            <consortium name="US DOE Joint Genome Institute (JGI-PGF)"/>
            <person name="Walter F."/>
            <person name="Albersmeier A."/>
            <person name="Kalinowski J."/>
            <person name="Ruckert C."/>
        </authorList>
    </citation>
    <scope>NUCLEOTIDE SEQUENCE</scope>
    <source>
        <strain evidence="4">KCTC 12711</strain>
    </source>
</reference>
<keyword evidence="2" id="KW-0413">Isomerase</keyword>